<accession>A0AA52EKK8</accession>
<dbReference type="AlphaFoldDB" id="A0AA52EKK8"/>
<keyword evidence="14" id="KW-1185">Reference proteome</keyword>
<dbReference type="Pfam" id="PF04963">
    <property type="entry name" value="Sigma54_CBD"/>
    <property type="match status" value="1"/>
</dbReference>
<feature type="region of interest" description="Disordered" evidence="10">
    <location>
        <begin position="50"/>
        <end position="88"/>
    </location>
</feature>
<gene>
    <name evidence="13" type="primary">rpoN</name>
    <name evidence="13" type="ORF">QGN29_04990</name>
</gene>
<evidence type="ECO:0000256" key="1">
    <source>
        <dbReference type="ARBA" id="ARBA00008798"/>
    </source>
</evidence>
<dbReference type="NCBIfam" id="NF004596">
    <property type="entry name" value="PRK05932.1-3"/>
    <property type="match status" value="1"/>
</dbReference>
<keyword evidence="7 9" id="KW-0238">DNA-binding</keyword>
<keyword evidence="3 9" id="KW-0808">Transferase</keyword>
<comment type="similarity">
    <text evidence="1 9">Belongs to the sigma-54 factor family.</text>
</comment>
<sequence length="528" mass="57438">MALTPRLDLKQSQQLVMTPQLQQAIKLLQLSNLELADFVAAEVERNPMLEVGDPNDFSAGEVDRPQDSGTAELLTEGGSDGGDGSDGLIAADNALNGAVDTMSSAEGALDANMSLNIYNNDSVSDRVEKTDTAGEIGASGSLSYDGGGAVQTSGGYSGENNFEAMLADGENLHDSLTSQMMVTLKDPIDRLIATHLIDLVDESGYINGELADEVAERLGAASEDIDRILEGLQTLEPAGVCARNLEECLAIQLKDLDRYDPAMQALVENLPLLARREMTKLKKLCGVGQDDLTDMIREIRQLNPKPGLAFGGESVQPVVPDIFVFKNKAGLWSVELNTDTLPKVLVNNSYVSELSETATGKEAKAFISDCVSGANWLVKALDQRARTILKVASALIKHQESFFQHGIRFLKPLTLKDIAEEIDMHESTVSRVTNNKFMSCPRGMFELKYFFTSSIAAGDGGDAHSSESVKFRIKELIDAEDPKKILSDDKLVDILKKEGIDIARRTVAKYREALKIPSSVQRRRQKNI</sequence>
<evidence type="ECO:0000256" key="5">
    <source>
        <dbReference type="ARBA" id="ARBA00023015"/>
    </source>
</evidence>
<dbReference type="GO" id="GO:0001216">
    <property type="term" value="F:DNA-binding transcription activator activity"/>
    <property type="evidence" value="ECO:0007669"/>
    <property type="project" value="InterPro"/>
</dbReference>
<dbReference type="Pfam" id="PF04552">
    <property type="entry name" value="Sigma54_DBD"/>
    <property type="match status" value="1"/>
</dbReference>
<dbReference type="PROSITE" id="PS00718">
    <property type="entry name" value="SIGMA54_2"/>
    <property type="match status" value="1"/>
</dbReference>
<dbReference type="InterPro" id="IPR038709">
    <property type="entry name" value="RpoN_core-bd_sf"/>
</dbReference>
<protein>
    <recommendedName>
        <fullName evidence="9">RNA polymerase sigma-54 factor</fullName>
    </recommendedName>
</protein>
<dbReference type="NCBIfam" id="TIGR02395">
    <property type="entry name" value="rpoN_sigma"/>
    <property type="match status" value="1"/>
</dbReference>
<dbReference type="PANTHER" id="PTHR32248">
    <property type="entry name" value="RNA POLYMERASE SIGMA-54 FACTOR"/>
    <property type="match status" value="1"/>
</dbReference>
<name>A0AA52EKK8_9PROT</name>
<dbReference type="RefSeq" id="WP_310799585.1">
    <property type="nucleotide sequence ID" value="NZ_CP123872.1"/>
</dbReference>
<evidence type="ECO:0000259" key="11">
    <source>
        <dbReference type="Pfam" id="PF04552"/>
    </source>
</evidence>
<evidence type="ECO:0000256" key="6">
    <source>
        <dbReference type="ARBA" id="ARBA00023082"/>
    </source>
</evidence>
<evidence type="ECO:0000259" key="12">
    <source>
        <dbReference type="Pfam" id="PF04963"/>
    </source>
</evidence>
<dbReference type="InterPro" id="IPR007046">
    <property type="entry name" value="RNA_pol_sigma_54_core-bd"/>
</dbReference>
<evidence type="ECO:0000256" key="4">
    <source>
        <dbReference type="ARBA" id="ARBA00022695"/>
    </source>
</evidence>
<dbReference type="InterPro" id="IPR007634">
    <property type="entry name" value="RNA_pol_sigma_54_DNA-bd"/>
</dbReference>
<dbReference type="PROSITE" id="PS00717">
    <property type="entry name" value="SIGMA54_1"/>
    <property type="match status" value="1"/>
</dbReference>
<dbReference type="PANTHER" id="PTHR32248:SF4">
    <property type="entry name" value="RNA POLYMERASE SIGMA-54 FACTOR"/>
    <property type="match status" value="1"/>
</dbReference>
<keyword evidence="5 9" id="KW-0805">Transcription regulation</keyword>
<organism evidence="13 14">
    <name type="scientific">Temperatibacter marinus</name>
    <dbReference type="NCBI Taxonomy" id="1456591"/>
    <lineage>
        <taxon>Bacteria</taxon>
        <taxon>Pseudomonadati</taxon>
        <taxon>Pseudomonadota</taxon>
        <taxon>Alphaproteobacteria</taxon>
        <taxon>Kordiimonadales</taxon>
        <taxon>Temperatibacteraceae</taxon>
        <taxon>Temperatibacter</taxon>
    </lineage>
</organism>
<dbReference type="GO" id="GO:0003677">
    <property type="term" value="F:DNA binding"/>
    <property type="evidence" value="ECO:0007669"/>
    <property type="project" value="UniProtKB-KW"/>
</dbReference>
<keyword evidence="6 9" id="KW-0731">Sigma factor</keyword>
<dbReference type="Pfam" id="PF00309">
    <property type="entry name" value="Sigma54_AID"/>
    <property type="match status" value="1"/>
</dbReference>
<dbReference type="Gene3D" id="1.10.10.1330">
    <property type="entry name" value="RNA polymerase sigma-54 factor, core-binding domain"/>
    <property type="match status" value="1"/>
</dbReference>
<evidence type="ECO:0000256" key="10">
    <source>
        <dbReference type="SAM" id="MobiDB-lite"/>
    </source>
</evidence>
<evidence type="ECO:0000313" key="13">
    <source>
        <dbReference type="EMBL" id="WND03731.1"/>
    </source>
</evidence>
<evidence type="ECO:0000256" key="3">
    <source>
        <dbReference type="ARBA" id="ARBA00022679"/>
    </source>
</evidence>
<dbReference type="GO" id="GO:0016987">
    <property type="term" value="F:sigma factor activity"/>
    <property type="evidence" value="ECO:0007669"/>
    <property type="project" value="UniProtKB-KW"/>
</dbReference>
<dbReference type="GO" id="GO:0000428">
    <property type="term" value="C:DNA-directed RNA polymerase complex"/>
    <property type="evidence" value="ECO:0007669"/>
    <property type="project" value="UniProtKB-KW"/>
</dbReference>
<comment type="function">
    <text evidence="9">Sigma factors are initiation factors that promote the attachment of RNA polymerase to specific initiation sites and are then released.</text>
</comment>
<dbReference type="GO" id="GO:0016779">
    <property type="term" value="F:nucleotidyltransferase activity"/>
    <property type="evidence" value="ECO:0007669"/>
    <property type="project" value="UniProtKB-KW"/>
</dbReference>
<dbReference type="PRINTS" id="PR00045">
    <property type="entry name" value="SIGMA54FCT"/>
</dbReference>
<dbReference type="NCBIfam" id="NF009118">
    <property type="entry name" value="PRK12469.1"/>
    <property type="match status" value="1"/>
</dbReference>
<evidence type="ECO:0000256" key="7">
    <source>
        <dbReference type="ARBA" id="ARBA00023125"/>
    </source>
</evidence>
<evidence type="ECO:0000313" key="14">
    <source>
        <dbReference type="Proteomes" id="UP001268683"/>
    </source>
</evidence>
<dbReference type="InterPro" id="IPR000394">
    <property type="entry name" value="RNA_pol_sigma_54"/>
</dbReference>
<evidence type="ECO:0000256" key="9">
    <source>
        <dbReference type="PIRNR" id="PIRNR000774"/>
    </source>
</evidence>
<feature type="domain" description="RNA polymerase sigma factor 54 core-binding" evidence="12">
    <location>
        <begin position="162"/>
        <end position="350"/>
    </location>
</feature>
<feature type="domain" description="RNA polymerase sigma factor 54 DNA-binding" evidence="11">
    <location>
        <begin position="365"/>
        <end position="524"/>
    </location>
</feature>
<evidence type="ECO:0000256" key="8">
    <source>
        <dbReference type="ARBA" id="ARBA00023163"/>
    </source>
</evidence>
<dbReference type="GO" id="GO:0006352">
    <property type="term" value="P:DNA-templated transcription initiation"/>
    <property type="evidence" value="ECO:0007669"/>
    <property type="project" value="InterPro"/>
</dbReference>
<dbReference type="Proteomes" id="UP001268683">
    <property type="component" value="Chromosome"/>
</dbReference>
<keyword evidence="2 9" id="KW-0240">DNA-directed RNA polymerase</keyword>
<dbReference type="EMBL" id="CP123872">
    <property type="protein sequence ID" value="WND03731.1"/>
    <property type="molecule type" value="Genomic_DNA"/>
</dbReference>
<dbReference type="PIRSF" id="PIRSF000774">
    <property type="entry name" value="RpoN"/>
    <property type="match status" value="1"/>
</dbReference>
<keyword evidence="8 9" id="KW-0804">Transcription</keyword>
<dbReference type="KEGG" id="tmk:QGN29_04990"/>
<proteinExistence type="inferred from homology"/>
<dbReference type="Gene3D" id="1.10.10.60">
    <property type="entry name" value="Homeodomain-like"/>
    <property type="match status" value="1"/>
</dbReference>
<dbReference type="PROSITE" id="PS50044">
    <property type="entry name" value="SIGMA54_3"/>
    <property type="match status" value="1"/>
</dbReference>
<keyword evidence="4 9" id="KW-0548">Nucleotidyltransferase</keyword>
<evidence type="ECO:0000256" key="2">
    <source>
        <dbReference type="ARBA" id="ARBA00022478"/>
    </source>
</evidence>
<reference evidence="13" key="1">
    <citation type="submission" date="2023-04" db="EMBL/GenBank/DDBJ databases">
        <title>Complete genome sequence of Temperatibacter marinus.</title>
        <authorList>
            <person name="Rong J.-C."/>
            <person name="Yi M.-L."/>
            <person name="Zhao Q."/>
        </authorList>
    </citation>
    <scope>NUCLEOTIDE SEQUENCE</scope>
    <source>
        <strain evidence="13">NBRC 110045</strain>
    </source>
</reference>